<keyword evidence="3" id="KW-0677">Repeat</keyword>
<dbReference type="InterPro" id="IPR035644">
    <property type="entry name" value="MraZ_C"/>
</dbReference>
<proteinExistence type="inferred from homology"/>
<dbReference type="InterPro" id="IPR007159">
    <property type="entry name" value="SpoVT-AbrB_dom"/>
</dbReference>
<dbReference type="InterPro" id="IPR038619">
    <property type="entry name" value="MraZ_sf"/>
</dbReference>
<evidence type="ECO:0000313" key="9">
    <source>
        <dbReference type="EMBL" id="WOO43542.1"/>
    </source>
</evidence>
<feature type="domain" description="SpoVT-AbrB" evidence="8">
    <location>
        <begin position="12"/>
        <end position="56"/>
    </location>
</feature>
<dbReference type="PANTHER" id="PTHR34701">
    <property type="entry name" value="TRANSCRIPTIONAL REGULATOR MRAZ"/>
    <property type="match status" value="1"/>
</dbReference>
<evidence type="ECO:0000256" key="7">
    <source>
        <dbReference type="HAMAP-Rule" id="MF_01008"/>
    </source>
</evidence>
<dbReference type="GO" id="GO:0009295">
    <property type="term" value="C:nucleoid"/>
    <property type="evidence" value="ECO:0007669"/>
    <property type="project" value="UniProtKB-SubCell"/>
</dbReference>
<dbReference type="CDD" id="cd16321">
    <property type="entry name" value="MraZ_C"/>
    <property type="match status" value="1"/>
</dbReference>
<dbReference type="Proteomes" id="UP001304300">
    <property type="component" value="Chromosome"/>
</dbReference>
<keyword evidence="5 7" id="KW-0238">DNA-binding</keyword>
<evidence type="ECO:0000256" key="5">
    <source>
        <dbReference type="ARBA" id="ARBA00023125"/>
    </source>
</evidence>
<reference evidence="9 10" key="1">
    <citation type="submission" date="2023-10" db="EMBL/GenBank/DDBJ databases">
        <title>Rubellicoccus peritrichatus gen. nov., sp. nov., isolated from an algae of coral reef tank.</title>
        <authorList>
            <person name="Luo J."/>
        </authorList>
    </citation>
    <scope>NUCLEOTIDE SEQUENCE [LARGE SCALE GENOMIC DNA]</scope>
    <source>
        <strain evidence="9 10">CR14</strain>
    </source>
</reference>
<keyword evidence="10" id="KW-1185">Reference proteome</keyword>
<keyword evidence="6 7" id="KW-0804">Transcription</keyword>
<dbReference type="KEGG" id="puo:RZN69_10625"/>
<dbReference type="PANTHER" id="PTHR34701:SF1">
    <property type="entry name" value="TRANSCRIPTIONAL REGULATOR MRAZ"/>
    <property type="match status" value="1"/>
</dbReference>
<comment type="subunit">
    <text evidence="7">Forms oligomers.</text>
</comment>
<dbReference type="Gene3D" id="3.40.1550.20">
    <property type="entry name" value="Transcriptional regulator MraZ domain"/>
    <property type="match status" value="1"/>
</dbReference>
<dbReference type="GO" id="GO:2000143">
    <property type="term" value="P:negative regulation of DNA-templated transcription initiation"/>
    <property type="evidence" value="ECO:0007669"/>
    <property type="project" value="TreeGrafter"/>
</dbReference>
<dbReference type="GO" id="GO:0003700">
    <property type="term" value="F:DNA-binding transcription factor activity"/>
    <property type="evidence" value="ECO:0007669"/>
    <property type="project" value="UniProtKB-UniRule"/>
</dbReference>
<evidence type="ECO:0000259" key="8">
    <source>
        <dbReference type="PROSITE" id="PS51740"/>
    </source>
</evidence>
<evidence type="ECO:0000256" key="3">
    <source>
        <dbReference type="ARBA" id="ARBA00022737"/>
    </source>
</evidence>
<dbReference type="InterPro" id="IPR020603">
    <property type="entry name" value="MraZ_dom"/>
</dbReference>
<dbReference type="GO" id="GO:0000976">
    <property type="term" value="F:transcription cis-regulatory region binding"/>
    <property type="evidence" value="ECO:0007669"/>
    <property type="project" value="TreeGrafter"/>
</dbReference>
<evidence type="ECO:0000256" key="4">
    <source>
        <dbReference type="ARBA" id="ARBA00023015"/>
    </source>
</evidence>
<dbReference type="EMBL" id="CP136920">
    <property type="protein sequence ID" value="WOO43542.1"/>
    <property type="molecule type" value="Genomic_DNA"/>
</dbReference>
<dbReference type="SUPFAM" id="SSF89447">
    <property type="entry name" value="AbrB/MazE/MraZ-like"/>
    <property type="match status" value="1"/>
</dbReference>
<dbReference type="InterPro" id="IPR037914">
    <property type="entry name" value="SpoVT-AbrB_sf"/>
</dbReference>
<dbReference type="PROSITE" id="PS51740">
    <property type="entry name" value="SPOVT_ABRB"/>
    <property type="match status" value="2"/>
</dbReference>
<dbReference type="CDD" id="cd16320">
    <property type="entry name" value="MraZ_N"/>
    <property type="match status" value="1"/>
</dbReference>
<sequence length="151" mass="16671">MVPNEQGLYAGEFRHNLDAKKRLTIPSKWRFNGDESGQFLAFPDPSGCITVYPPEMVAQLKEKLSAVGMSNRVGQRAITRLFGASDAFTIDKSGRVNLTDRLCSHSGIEKACVLVGTLSKFSIWNPDRYEEYITPSEDEGDIADILGDLGL</sequence>
<accession>A0AAQ3LDU0</accession>
<evidence type="ECO:0000313" key="10">
    <source>
        <dbReference type="Proteomes" id="UP001304300"/>
    </source>
</evidence>
<organism evidence="9 10">
    <name type="scientific">Rubellicoccus peritrichatus</name>
    <dbReference type="NCBI Taxonomy" id="3080537"/>
    <lineage>
        <taxon>Bacteria</taxon>
        <taxon>Pseudomonadati</taxon>
        <taxon>Verrucomicrobiota</taxon>
        <taxon>Opitutia</taxon>
        <taxon>Puniceicoccales</taxon>
        <taxon>Cerasicoccaceae</taxon>
        <taxon>Rubellicoccus</taxon>
    </lineage>
</organism>
<dbReference type="RefSeq" id="WP_317836101.1">
    <property type="nucleotide sequence ID" value="NZ_CP136920.1"/>
</dbReference>
<protein>
    <recommendedName>
        <fullName evidence="1 7">Transcriptional regulator MraZ</fullName>
    </recommendedName>
</protein>
<gene>
    <name evidence="7" type="primary">mraZ</name>
    <name evidence="9" type="ORF">RZN69_10625</name>
</gene>
<feature type="domain" description="SpoVT-AbrB" evidence="8">
    <location>
        <begin position="85"/>
        <end position="128"/>
    </location>
</feature>
<dbReference type="Pfam" id="PF02381">
    <property type="entry name" value="MraZ"/>
    <property type="match status" value="1"/>
</dbReference>
<evidence type="ECO:0000256" key="1">
    <source>
        <dbReference type="ARBA" id="ARBA00013860"/>
    </source>
</evidence>
<comment type="similarity">
    <text evidence="7">Belongs to the MraZ family.</text>
</comment>
<comment type="subcellular location">
    <subcellularLocation>
        <location evidence="7">Cytoplasm</location>
        <location evidence="7">Nucleoid</location>
    </subcellularLocation>
</comment>
<evidence type="ECO:0000256" key="6">
    <source>
        <dbReference type="ARBA" id="ARBA00023163"/>
    </source>
</evidence>
<dbReference type="GO" id="GO:0005737">
    <property type="term" value="C:cytoplasm"/>
    <property type="evidence" value="ECO:0007669"/>
    <property type="project" value="UniProtKB-UniRule"/>
</dbReference>
<evidence type="ECO:0000256" key="2">
    <source>
        <dbReference type="ARBA" id="ARBA00022490"/>
    </source>
</evidence>
<dbReference type="InterPro" id="IPR035642">
    <property type="entry name" value="MraZ_N"/>
</dbReference>
<dbReference type="InterPro" id="IPR003444">
    <property type="entry name" value="MraZ"/>
</dbReference>
<keyword evidence="4 7" id="KW-0805">Transcription regulation</keyword>
<keyword evidence="2 7" id="KW-0963">Cytoplasm</keyword>
<name>A0AAQ3LDU0_9BACT</name>
<dbReference type="AlphaFoldDB" id="A0AAQ3LDU0"/>
<dbReference type="HAMAP" id="MF_01008">
    <property type="entry name" value="MraZ"/>
    <property type="match status" value="1"/>
</dbReference>